<dbReference type="EMBL" id="CP054580">
    <property type="protein sequence ID" value="QKS25921.1"/>
    <property type="molecule type" value="Genomic_DNA"/>
</dbReference>
<feature type="domain" description="RES" evidence="1">
    <location>
        <begin position="14"/>
        <end position="143"/>
    </location>
</feature>
<dbReference type="RefSeq" id="WP_022521320.1">
    <property type="nucleotide sequence ID" value="NZ_CP039374.2"/>
</dbReference>
<dbReference type="InterPro" id="IPR014914">
    <property type="entry name" value="RES_dom"/>
</dbReference>
<reference evidence="2 3" key="1">
    <citation type="submission" date="2019-12" db="EMBL/GenBank/DDBJ databases">
        <title>Genome sequencing and assembly of endphytes of Porphyra tenera.</title>
        <authorList>
            <person name="Park J.M."/>
            <person name="Shin R."/>
            <person name="Jo S.H."/>
        </authorList>
    </citation>
    <scope>NUCLEOTIDE SEQUENCE [LARGE SCALE GENOMIC DNA]</scope>
    <source>
        <strain evidence="2 3">GPM3</strain>
    </source>
</reference>
<evidence type="ECO:0000313" key="3">
    <source>
        <dbReference type="Proteomes" id="UP000509761"/>
    </source>
</evidence>
<evidence type="ECO:0000259" key="1">
    <source>
        <dbReference type="SMART" id="SM00953"/>
    </source>
</evidence>
<gene>
    <name evidence="2" type="ORF">FX987_03718</name>
</gene>
<keyword evidence="3" id="KW-1185">Reference proteome</keyword>
<proteinExistence type="predicted"/>
<protein>
    <recommendedName>
        <fullName evidence="1">RES domain-containing protein</fullName>
    </recommendedName>
</protein>
<dbReference type="Pfam" id="PF08808">
    <property type="entry name" value="RES"/>
    <property type="match status" value="1"/>
</dbReference>
<sequence length="158" mass="17936">MKLYRIAPERYMNNLSGLGASYRDGARWNAPGSPVVYFGTSASVAMLELGNYLPSPRLLPANYRLGIFELPDDTGRDIWPQHQLPDDWHHYPYPESTQKLGTAWLQRCDTLMLLVPSCAVPGAMENIAVINPLHPTITDIHLIETRQDIYNQRLFRGI</sequence>
<dbReference type="AlphaFoldDB" id="A0AAP9NPS8"/>
<evidence type="ECO:0000313" key="2">
    <source>
        <dbReference type="EMBL" id="QKS25921.1"/>
    </source>
</evidence>
<name>A0AAP9NPS8_9GAMM</name>
<dbReference type="SMART" id="SM00953">
    <property type="entry name" value="RES"/>
    <property type="match status" value="1"/>
</dbReference>
<organism evidence="2 3">
    <name type="scientific">Vreelandella titanicae</name>
    <dbReference type="NCBI Taxonomy" id="664683"/>
    <lineage>
        <taxon>Bacteria</taxon>
        <taxon>Pseudomonadati</taxon>
        <taxon>Pseudomonadota</taxon>
        <taxon>Gammaproteobacteria</taxon>
        <taxon>Oceanospirillales</taxon>
        <taxon>Halomonadaceae</taxon>
        <taxon>Vreelandella</taxon>
    </lineage>
</organism>
<dbReference type="Proteomes" id="UP000509761">
    <property type="component" value="Chromosome"/>
</dbReference>
<accession>A0AAP9NPS8</accession>